<dbReference type="EMBL" id="MU865309">
    <property type="protein sequence ID" value="KAK4229300.1"/>
    <property type="molecule type" value="Genomic_DNA"/>
</dbReference>
<keyword evidence="2" id="KW-0378">Hydrolase</keyword>
<reference evidence="2" key="2">
    <citation type="submission" date="2023-05" db="EMBL/GenBank/DDBJ databases">
        <authorList>
            <consortium name="Lawrence Berkeley National Laboratory"/>
            <person name="Steindorff A."/>
            <person name="Hensen N."/>
            <person name="Bonometti L."/>
            <person name="Westerberg I."/>
            <person name="Brannstrom I.O."/>
            <person name="Guillou S."/>
            <person name="Cros-Aarteil S."/>
            <person name="Calhoun S."/>
            <person name="Haridas S."/>
            <person name="Kuo A."/>
            <person name="Mondo S."/>
            <person name="Pangilinan J."/>
            <person name="Riley R."/>
            <person name="Labutti K."/>
            <person name="Andreopoulos B."/>
            <person name="Lipzen A."/>
            <person name="Chen C."/>
            <person name="Yanf M."/>
            <person name="Daum C."/>
            <person name="Ng V."/>
            <person name="Clum A."/>
            <person name="Ohm R."/>
            <person name="Martin F."/>
            <person name="Silar P."/>
            <person name="Natvig D."/>
            <person name="Lalanne C."/>
            <person name="Gautier V."/>
            <person name="Ament-Velasquez S.L."/>
            <person name="Kruys A."/>
            <person name="Hutchinson M.I."/>
            <person name="Powell A.J."/>
            <person name="Barry K."/>
            <person name="Miller A.N."/>
            <person name="Grigoriev I.V."/>
            <person name="Debuchy R."/>
            <person name="Gladieux P."/>
            <person name="Thoren M.H."/>
            <person name="Johannesson H."/>
        </authorList>
    </citation>
    <scope>NUCLEOTIDE SEQUENCE</scope>
    <source>
        <strain evidence="2">CBS 990.96</strain>
    </source>
</reference>
<proteinExistence type="predicted"/>
<dbReference type="PANTHER" id="PTHR37017">
    <property type="entry name" value="AB HYDROLASE-1 DOMAIN-CONTAINING PROTEIN-RELATED"/>
    <property type="match status" value="1"/>
</dbReference>
<keyword evidence="3" id="KW-1185">Reference proteome</keyword>
<dbReference type="InterPro" id="IPR052897">
    <property type="entry name" value="Sec-Metab_Biosynth_Hydrolase"/>
</dbReference>
<dbReference type="InterPro" id="IPR029058">
    <property type="entry name" value="AB_hydrolase_fold"/>
</dbReference>
<dbReference type="AlphaFoldDB" id="A0AAN7BTL9"/>
<sequence>MASEKPTILFSHGAWHPPHLYQPLKDALAKKGYTLIVPALATMGTKAIGVGWDADVDVLLNEAVPLFEQGKEVVLVGHSYGGIPATIATRDNGIAERAAAGLKGGFKHVVFLAAFALPQAGLSNLTAVPGEQWMPWHTVLESDDGEKQQLFVNDLSKDLLYNDMPQEQAEAFYKDLVPQSYAAVIQPVPFAVPDITIPKTYIVCERDAAFPVPLQDYLATALGFNKKTIDAGHSCFASAPDELADLLIEIAEEN</sequence>
<evidence type="ECO:0000313" key="2">
    <source>
        <dbReference type="EMBL" id="KAK4229300.1"/>
    </source>
</evidence>
<dbReference type="Pfam" id="PF12697">
    <property type="entry name" value="Abhydrolase_6"/>
    <property type="match status" value="1"/>
</dbReference>
<reference evidence="2" key="1">
    <citation type="journal article" date="2023" name="Mol. Phylogenet. Evol.">
        <title>Genome-scale phylogeny and comparative genomics of the fungal order Sordariales.</title>
        <authorList>
            <person name="Hensen N."/>
            <person name="Bonometti L."/>
            <person name="Westerberg I."/>
            <person name="Brannstrom I.O."/>
            <person name="Guillou S."/>
            <person name="Cros-Aarteil S."/>
            <person name="Calhoun S."/>
            <person name="Haridas S."/>
            <person name="Kuo A."/>
            <person name="Mondo S."/>
            <person name="Pangilinan J."/>
            <person name="Riley R."/>
            <person name="LaButti K."/>
            <person name="Andreopoulos B."/>
            <person name="Lipzen A."/>
            <person name="Chen C."/>
            <person name="Yan M."/>
            <person name="Daum C."/>
            <person name="Ng V."/>
            <person name="Clum A."/>
            <person name="Steindorff A."/>
            <person name="Ohm R.A."/>
            <person name="Martin F."/>
            <person name="Silar P."/>
            <person name="Natvig D.O."/>
            <person name="Lalanne C."/>
            <person name="Gautier V."/>
            <person name="Ament-Velasquez S.L."/>
            <person name="Kruys A."/>
            <person name="Hutchinson M.I."/>
            <person name="Powell A.J."/>
            <person name="Barry K."/>
            <person name="Miller A.N."/>
            <person name="Grigoriev I.V."/>
            <person name="Debuchy R."/>
            <person name="Gladieux P."/>
            <person name="Hiltunen Thoren M."/>
            <person name="Johannesson H."/>
        </authorList>
    </citation>
    <scope>NUCLEOTIDE SEQUENCE</scope>
    <source>
        <strain evidence="2">CBS 990.96</strain>
    </source>
</reference>
<comment type="caution">
    <text evidence="2">The sequence shown here is derived from an EMBL/GenBank/DDBJ whole genome shotgun (WGS) entry which is preliminary data.</text>
</comment>
<name>A0AAN7BTL9_9PEZI</name>
<protein>
    <submittedName>
        <fullName evidence="2">Alpha/Beta hydrolase protein</fullName>
    </submittedName>
</protein>
<feature type="domain" description="AB hydrolase-1" evidence="1">
    <location>
        <begin position="8"/>
        <end position="245"/>
    </location>
</feature>
<evidence type="ECO:0000259" key="1">
    <source>
        <dbReference type="Pfam" id="PF12697"/>
    </source>
</evidence>
<dbReference type="Gene3D" id="3.40.50.1820">
    <property type="entry name" value="alpha/beta hydrolase"/>
    <property type="match status" value="1"/>
</dbReference>
<dbReference type="SUPFAM" id="SSF53474">
    <property type="entry name" value="alpha/beta-Hydrolases"/>
    <property type="match status" value="1"/>
</dbReference>
<accession>A0AAN7BTL9</accession>
<organism evidence="2 3">
    <name type="scientific">Podospora fimiseda</name>
    <dbReference type="NCBI Taxonomy" id="252190"/>
    <lineage>
        <taxon>Eukaryota</taxon>
        <taxon>Fungi</taxon>
        <taxon>Dikarya</taxon>
        <taxon>Ascomycota</taxon>
        <taxon>Pezizomycotina</taxon>
        <taxon>Sordariomycetes</taxon>
        <taxon>Sordariomycetidae</taxon>
        <taxon>Sordariales</taxon>
        <taxon>Podosporaceae</taxon>
        <taxon>Podospora</taxon>
    </lineage>
</organism>
<dbReference type="PANTHER" id="PTHR37017:SF11">
    <property type="entry name" value="ESTERASE_LIPASE_THIOESTERASE DOMAIN-CONTAINING PROTEIN"/>
    <property type="match status" value="1"/>
</dbReference>
<evidence type="ECO:0000313" key="3">
    <source>
        <dbReference type="Proteomes" id="UP001301958"/>
    </source>
</evidence>
<dbReference type="InterPro" id="IPR000073">
    <property type="entry name" value="AB_hydrolase_1"/>
</dbReference>
<dbReference type="Proteomes" id="UP001301958">
    <property type="component" value="Unassembled WGS sequence"/>
</dbReference>
<dbReference type="GO" id="GO:0016787">
    <property type="term" value="F:hydrolase activity"/>
    <property type="evidence" value="ECO:0007669"/>
    <property type="project" value="UniProtKB-KW"/>
</dbReference>
<gene>
    <name evidence="2" type="ORF">QBC38DRAFT_359888</name>
</gene>